<dbReference type="OrthoDB" id="1936089at2759"/>
<dbReference type="STRING" id="429701.A0A2G9FZD1"/>
<comment type="caution">
    <text evidence="1">The sequence shown here is derived from an EMBL/GenBank/DDBJ whole genome shotgun (WGS) entry which is preliminary data.</text>
</comment>
<dbReference type="EMBL" id="NKXS01008435">
    <property type="protein sequence ID" value="PIM98400.1"/>
    <property type="molecule type" value="Genomic_DNA"/>
</dbReference>
<name>A0A2G9FZD1_9LAMI</name>
<gene>
    <name evidence="1" type="ORF">CDL12_29125</name>
</gene>
<dbReference type="AlphaFoldDB" id="A0A2G9FZD1"/>
<dbReference type="Pfam" id="PF03242">
    <property type="entry name" value="LEA_3a"/>
    <property type="match status" value="1"/>
</dbReference>
<proteinExistence type="predicted"/>
<dbReference type="GO" id="GO:0005739">
    <property type="term" value="C:mitochondrion"/>
    <property type="evidence" value="ECO:0007669"/>
    <property type="project" value="TreeGrafter"/>
</dbReference>
<protein>
    <submittedName>
        <fullName evidence="1">Uncharacterized protein</fullName>
    </submittedName>
</protein>
<dbReference type="InterPro" id="IPR004926">
    <property type="entry name" value="LEA_3a"/>
</dbReference>
<dbReference type="PANTHER" id="PTHR33509">
    <property type="entry name" value="LATE EMBRYOGENIS ABUNDANT PROTEIN 2-RELATED"/>
    <property type="match status" value="1"/>
</dbReference>
<reference evidence="2" key="1">
    <citation type="journal article" date="2018" name="Gigascience">
        <title>Genome assembly of the Pink Ipe (Handroanthus impetiginosus, Bignoniaceae), a highly valued, ecologically keystone Neotropical timber forest tree.</title>
        <authorList>
            <person name="Silva-Junior O.B."/>
            <person name="Grattapaglia D."/>
            <person name="Novaes E."/>
            <person name="Collevatti R.G."/>
        </authorList>
    </citation>
    <scope>NUCLEOTIDE SEQUENCE [LARGE SCALE GENOMIC DNA]</scope>
    <source>
        <strain evidence="2">cv. UFG-1</strain>
    </source>
</reference>
<accession>A0A2G9FZD1</accession>
<sequence>MARSFSNAKIVSAFIANEISAVVTRRGYSAATQGVVSCSVRTGAPNMMLKKGSDESGKTAWVPDPVTGYYRPENQVKEIDPAELREMLIKNKNRRQ</sequence>
<keyword evidence="2" id="KW-1185">Reference proteome</keyword>
<evidence type="ECO:0000313" key="2">
    <source>
        <dbReference type="Proteomes" id="UP000231279"/>
    </source>
</evidence>
<dbReference type="PANTHER" id="PTHR33509:SF5">
    <property type="entry name" value="PROTEIN SENESCENCE-ASSOCIATED GENE 21, MITOCHONDRIAL"/>
    <property type="match status" value="1"/>
</dbReference>
<dbReference type="GO" id="GO:0006950">
    <property type="term" value="P:response to stress"/>
    <property type="evidence" value="ECO:0007669"/>
    <property type="project" value="TreeGrafter"/>
</dbReference>
<organism evidence="1 2">
    <name type="scientific">Handroanthus impetiginosus</name>
    <dbReference type="NCBI Taxonomy" id="429701"/>
    <lineage>
        <taxon>Eukaryota</taxon>
        <taxon>Viridiplantae</taxon>
        <taxon>Streptophyta</taxon>
        <taxon>Embryophyta</taxon>
        <taxon>Tracheophyta</taxon>
        <taxon>Spermatophyta</taxon>
        <taxon>Magnoliopsida</taxon>
        <taxon>eudicotyledons</taxon>
        <taxon>Gunneridae</taxon>
        <taxon>Pentapetalae</taxon>
        <taxon>asterids</taxon>
        <taxon>lamiids</taxon>
        <taxon>Lamiales</taxon>
        <taxon>Bignoniaceae</taxon>
        <taxon>Crescentiina</taxon>
        <taxon>Tabebuia alliance</taxon>
        <taxon>Handroanthus</taxon>
    </lineage>
</organism>
<evidence type="ECO:0000313" key="1">
    <source>
        <dbReference type="EMBL" id="PIM98400.1"/>
    </source>
</evidence>
<dbReference type="Proteomes" id="UP000231279">
    <property type="component" value="Unassembled WGS sequence"/>
</dbReference>